<dbReference type="SUPFAM" id="SSF53098">
    <property type="entry name" value="Ribonuclease H-like"/>
    <property type="match status" value="1"/>
</dbReference>
<dbReference type="Gene3D" id="3.30.420.10">
    <property type="entry name" value="Ribonuclease H-like superfamily/Ribonuclease H"/>
    <property type="match status" value="1"/>
</dbReference>
<comment type="caution">
    <text evidence="2">The sequence shown here is derived from an EMBL/GenBank/DDBJ whole genome shotgun (WGS) entry which is preliminary data.</text>
</comment>
<feature type="compositionally biased region" description="Basic and acidic residues" evidence="1">
    <location>
        <begin position="1"/>
        <end position="11"/>
    </location>
</feature>
<name>A0ABV9HL53_9MICO</name>
<dbReference type="Proteomes" id="UP001596011">
    <property type="component" value="Unassembled WGS sequence"/>
</dbReference>
<proteinExistence type="predicted"/>
<reference evidence="3" key="1">
    <citation type="journal article" date="2019" name="Int. J. Syst. Evol. Microbiol.">
        <title>The Global Catalogue of Microorganisms (GCM) 10K type strain sequencing project: providing services to taxonomists for standard genome sequencing and annotation.</title>
        <authorList>
            <consortium name="The Broad Institute Genomics Platform"/>
            <consortium name="The Broad Institute Genome Sequencing Center for Infectious Disease"/>
            <person name="Wu L."/>
            <person name="Ma J."/>
        </authorList>
    </citation>
    <scope>NUCLEOTIDE SEQUENCE [LARGE SCALE GENOMIC DNA]</scope>
    <source>
        <strain evidence="3">CCUG 42722</strain>
    </source>
</reference>
<evidence type="ECO:0000256" key="1">
    <source>
        <dbReference type="SAM" id="MobiDB-lite"/>
    </source>
</evidence>
<accession>A0ABV9HL53</accession>
<dbReference type="InterPro" id="IPR012337">
    <property type="entry name" value="RNaseH-like_sf"/>
</dbReference>
<feature type="compositionally biased region" description="Basic and acidic residues" evidence="1">
    <location>
        <begin position="24"/>
        <end position="34"/>
    </location>
</feature>
<sequence length="476" mass="53015">MNDHPVRKLEPGDAWAPHTTLPEPDLKFDSSSARERHTHPLLGLTEFGPYAPPPTGDIRIATITVQGQQEILYNFLRKLTWAHEPRDRRSYVPQYPGFKELFGVDLLPQRSAHINLRADAPGDGPEAHERLSLALAGAVTQLQNMRDNWDVIVLLLPRMWEPLRKSSDGAFDLHDRLKAAAAPLGCPIQMVREASALQFGYECSMFWRLSIAMLTKAGGVPFRMVQPTEADTAYVGLAYAIRGGTSKDFVTCCSQVFDTEGGGFEFIAYNVGADRDLDNPHLTREEMRTVMARSARLYQRRRAGAMPARLVVHKPYTWREDEIDGVFDAWGAVPDIECLQVNSNPGWTGVALKPSGSRSRPVPDTWPVTRGSLQYLSGTEALLWVSGTAPNVSLHGSNYNQSVKSLPTPISFRRWAGQGPLEVPAKEMLALSKLDWNNDALYGLTPVTVSYSQRLSRMIGRVPALPDGSYQFRLFM</sequence>
<evidence type="ECO:0008006" key="4">
    <source>
        <dbReference type="Google" id="ProtNLM"/>
    </source>
</evidence>
<evidence type="ECO:0000313" key="3">
    <source>
        <dbReference type="Proteomes" id="UP001596011"/>
    </source>
</evidence>
<feature type="region of interest" description="Disordered" evidence="1">
    <location>
        <begin position="1"/>
        <end position="34"/>
    </location>
</feature>
<evidence type="ECO:0000313" key="2">
    <source>
        <dbReference type="EMBL" id="MFC4630100.1"/>
    </source>
</evidence>
<dbReference type="CDD" id="cd04659">
    <property type="entry name" value="Piwi_piwi-like_ProArk"/>
    <property type="match status" value="1"/>
</dbReference>
<dbReference type="RefSeq" id="WP_377137478.1">
    <property type="nucleotide sequence ID" value="NZ_JBHSFI010000005.1"/>
</dbReference>
<organism evidence="2 3">
    <name type="scientific">Promicromonospora alba</name>
    <dbReference type="NCBI Taxonomy" id="1616110"/>
    <lineage>
        <taxon>Bacteria</taxon>
        <taxon>Bacillati</taxon>
        <taxon>Actinomycetota</taxon>
        <taxon>Actinomycetes</taxon>
        <taxon>Micrococcales</taxon>
        <taxon>Promicromonosporaceae</taxon>
        <taxon>Promicromonospora</taxon>
    </lineage>
</organism>
<keyword evidence="3" id="KW-1185">Reference proteome</keyword>
<dbReference type="EMBL" id="JBHSFI010000005">
    <property type="protein sequence ID" value="MFC4630100.1"/>
    <property type="molecule type" value="Genomic_DNA"/>
</dbReference>
<gene>
    <name evidence="2" type="ORF">ACFO6V_17765</name>
</gene>
<protein>
    <recommendedName>
        <fullName evidence="4">Piwi domain-containing protein</fullName>
    </recommendedName>
</protein>
<dbReference type="InterPro" id="IPR036397">
    <property type="entry name" value="RNaseH_sf"/>
</dbReference>
<dbReference type="Gene3D" id="3.40.50.2300">
    <property type="match status" value="1"/>
</dbReference>